<accession>A0A0A8Y7G5</accession>
<reference evidence="2" key="2">
    <citation type="journal article" date="2015" name="Data Brief">
        <title>Shoot transcriptome of the giant reed, Arundo donax.</title>
        <authorList>
            <person name="Barrero R.A."/>
            <person name="Guerrero F.D."/>
            <person name="Moolhuijzen P."/>
            <person name="Goolsby J.A."/>
            <person name="Tidwell J."/>
            <person name="Bellgard S.E."/>
            <person name="Bellgard M.I."/>
        </authorList>
    </citation>
    <scope>NUCLEOTIDE SEQUENCE</scope>
    <source>
        <tissue evidence="2">Shoot tissue taken approximately 20 cm above the soil surface</tissue>
    </source>
</reference>
<evidence type="ECO:0000313" key="2">
    <source>
        <dbReference type="EMBL" id="JAD22084.1"/>
    </source>
</evidence>
<reference evidence="2" key="1">
    <citation type="submission" date="2014-09" db="EMBL/GenBank/DDBJ databases">
        <authorList>
            <person name="Magalhaes I.L.F."/>
            <person name="Oliveira U."/>
            <person name="Santos F.R."/>
            <person name="Vidigal T.H.D.A."/>
            <person name="Brescovit A.D."/>
            <person name="Santos A.J."/>
        </authorList>
    </citation>
    <scope>NUCLEOTIDE SEQUENCE</scope>
    <source>
        <tissue evidence="2">Shoot tissue taken approximately 20 cm above the soil surface</tissue>
    </source>
</reference>
<dbReference type="EMBL" id="GBRH01275811">
    <property type="protein sequence ID" value="JAD22084.1"/>
    <property type="molecule type" value="Transcribed_RNA"/>
</dbReference>
<evidence type="ECO:0000256" key="1">
    <source>
        <dbReference type="SAM" id="MobiDB-lite"/>
    </source>
</evidence>
<name>A0A0A8Y7G5_ARUDO</name>
<protein>
    <submittedName>
        <fullName evidence="2">Uncharacterized protein</fullName>
    </submittedName>
</protein>
<feature type="region of interest" description="Disordered" evidence="1">
    <location>
        <begin position="1"/>
        <end position="26"/>
    </location>
</feature>
<dbReference type="AlphaFoldDB" id="A0A0A8Y7G5"/>
<proteinExistence type="predicted"/>
<sequence>MSPCSPPSPCRTLRRRRHQYATPTVQHEWTECGEGRRGGGRRSEGGERDLQILLGKR</sequence>
<organism evidence="2">
    <name type="scientific">Arundo donax</name>
    <name type="common">Giant reed</name>
    <name type="synonym">Donax arundinaceus</name>
    <dbReference type="NCBI Taxonomy" id="35708"/>
    <lineage>
        <taxon>Eukaryota</taxon>
        <taxon>Viridiplantae</taxon>
        <taxon>Streptophyta</taxon>
        <taxon>Embryophyta</taxon>
        <taxon>Tracheophyta</taxon>
        <taxon>Spermatophyta</taxon>
        <taxon>Magnoliopsida</taxon>
        <taxon>Liliopsida</taxon>
        <taxon>Poales</taxon>
        <taxon>Poaceae</taxon>
        <taxon>PACMAD clade</taxon>
        <taxon>Arundinoideae</taxon>
        <taxon>Arundineae</taxon>
        <taxon>Arundo</taxon>
    </lineage>
</organism>